<reference evidence="2" key="1">
    <citation type="journal article" date="2019" name="Int. J. Syst. Evol. Microbiol.">
        <title>The Global Catalogue of Microorganisms (GCM) 10K type strain sequencing project: providing services to taxonomists for standard genome sequencing and annotation.</title>
        <authorList>
            <consortium name="The Broad Institute Genomics Platform"/>
            <consortium name="The Broad Institute Genome Sequencing Center for Infectious Disease"/>
            <person name="Wu L."/>
            <person name="Ma J."/>
        </authorList>
    </citation>
    <scope>NUCLEOTIDE SEQUENCE [LARGE SCALE GENOMIC DNA]</scope>
    <source>
        <strain evidence="2">CGMCC 4.7643</strain>
    </source>
</reference>
<dbReference type="Proteomes" id="UP001597419">
    <property type="component" value="Unassembled WGS sequence"/>
</dbReference>
<dbReference type="RefSeq" id="WP_345407602.1">
    <property type="nucleotide sequence ID" value="NZ_BAABHG010000023.1"/>
</dbReference>
<protein>
    <submittedName>
        <fullName evidence="1">SMI1/KNR4 family protein</fullName>
    </submittedName>
</protein>
<proteinExistence type="predicted"/>
<gene>
    <name evidence="1" type="ORF">ACFSYJ_36115</name>
</gene>
<dbReference type="Pfam" id="PF14568">
    <property type="entry name" value="SUKH_6"/>
    <property type="match status" value="1"/>
</dbReference>
<keyword evidence="2" id="KW-1185">Reference proteome</keyword>
<accession>A0ABW5GTF5</accession>
<evidence type="ECO:0000313" key="2">
    <source>
        <dbReference type="Proteomes" id="UP001597419"/>
    </source>
</evidence>
<organism evidence="1 2">
    <name type="scientific">Amycolatopsis samaneae</name>
    <dbReference type="NCBI Taxonomy" id="664691"/>
    <lineage>
        <taxon>Bacteria</taxon>
        <taxon>Bacillati</taxon>
        <taxon>Actinomycetota</taxon>
        <taxon>Actinomycetes</taxon>
        <taxon>Pseudonocardiales</taxon>
        <taxon>Pseudonocardiaceae</taxon>
        <taxon>Amycolatopsis</taxon>
    </lineage>
</organism>
<name>A0ABW5GTF5_9PSEU</name>
<dbReference type="InterPro" id="IPR037883">
    <property type="entry name" value="Knr4/Smi1-like_sf"/>
</dbReference>
<dbReference type="EMBL" id="JBHUKU010000024">
    <property type="protein sequence ID" value="MFD2464091.1"/>
    <property type="molecule type" value="Genomic_DNA"/>
</dbReference>
<evidence type="ECO:0000313" key="1">
    <source>
        <dbReference type="EMBL" id="MFD2464091.1"/>
    </source>
</evidence>
<dbReference type="SUPFAM" id="SSF160631">
    <property type="entry name" value="SMI1/KNR4-like"/>
    <property type="match status" value="1"/>
</dbReference>
<sequence>MTDARRQSHVDEVAHLVGWRPGDFRPELDWAAVERELGTPLPADYKDLLTRFPSGGFRDSVEVENPAQSAAELATVKRNNDQLLEIFADPDTGYLTRVSYRLFPEPGGLYPWGSDGAGGTFWWITDAAGPDTWRIAYNDRDDWHEHPGPMSKVIHELLVSTGTDNILRWDMTGKPVGFTGFAGERMISYPAP</sequence>
<comment type="caution">
    <text evidence="1">The sequence shown here is derived from an EMBL/GenBank/DDBJ whole genome shotgun (WGS) entry which is preliminary data.</text>
</comment>